<proteinExistence type="predicted"/>
<feature type="transmembrane region" description="Helical" evidence="1">
    <location>
        <begin position="12"/>
        <end position="33"/>
    </location>
</feature>
<protein>
    <submittedName>
        <fullName evidence="2">Uncharacterized protein</fullName>
    </submittedName>
</protein>
<feature type="transmembrane region" description="Helical" evidence="1">
    <location>
        <begin position="82"/>
        <end position="100"/>
    </location>
</feature>
<feature type="transmembrane region" description="Helical" evidence="1">
    <location>
        <begin position="158"/>
        <end position="176"/>
    </location>
</feature>
<gene>
    <name evidence="2" type="ORF">LCGC14_2865280</name>
</gene>
<feature type="transmembrane region" description="Helical" evidence="1">
    <location>
        <begin position="112"/>
        <end position="138"/>
    </location>
</feature>
<organism evidence="2">
    <name type="scientific">marine sediment metagenome</name>
    <dbReference type="NCBI Taxonomy" id="412755"/>
    <lineage>
        <taxon>unclassified sequences</taxon>
        <taxon>metagenomes</taxon>
        <taxon>ecological metagenomes</taxon>
    </lineage>
</organism>
<keyword evidence="1" id="KW-0812">Transmembrane</keyword>
<accession>A0A0F9AVN0</accession>
<keyword evidence="1" id="KW-1133">Transmembrane helix</keyword>
<dbReference type="AlphaFoldDB" id="A0A0F9AVN0"/>
<dbReference type="EMBL" id="LAZR01055474">
    <property type="protein sequence ID" value="KKK76276.1"/>
    <property type="molecule type" value="Genomic_DNA"/>
</dbReference>
<comment type="caution">
    <text evidence="2">The sequence shown here is derived from an EMBL/GenBank/DDBJ whole genome shotgun (WGS) entry which is preliminary data.</text>
</comment>
<evidence type="ECO:0000313" key="2">
    <source>
        <dbReference type="EMBL" id="KKK76276.1"/>
    </source>
</evidence>
<keyword evidence="1" id="KW-0472">Membrane</keyword>
<name>A0A0F9AVN0_9ZZZZ</name>
<reference evidence="2" key="1">
    <citation type="journal article" date="2015" name="Nature">
        <title>Complex archaea that bridge the gap between prokaryotes and eukaryotes.</title>
        <authorList>
            <person name="Spang A."/>
            <person name="Saw J.H."/>
            <person name="Jorgensen S.L."/>
            <person name="Zaremba-Niedzwiedzka K."/>
            <person name="Martijn J."/>
            <person name="Lind A.E."/>
            <person name="van Eijk R."/>
            <person name="Schleper C."/>
            <person name="Guy L."/>
            <person name="Ettema T.J."/>
        </authorList>
    </citation>
    <scope>NUCLEOTIDE SEQUENCE</scope>
</reference>
<evidence type="ECO:0000256" key="1">
    <source>
        <dbReference type="SAM" id="Phobius"/>
    </source>
</evidence>
<sequence>MIDKLCNKVSGKFVLLLFSMTNVVYISMLFYSLPTVSSYAPELVLFDMSPTGYDYATAMNLLAELGPKGRDVYLSLQLPLDFIYPALFSISYSFLIIWLVKRFKLLWSMCYWMAVLPIAAGLFDYAENIGIILMLLNFPEVSDVLVHASSFFTVLKSMLTALYFVALLVTLLFIFIRRYQQN</sequence>